<keyword evidence="1" id="KW-0479">Metal-binding</keyword>
<keyword evidence="2 4" id="KW-0863">Zinc-finger</keyword>
<comment type="caution">
    <text evidence="6">The sequence shown here is derived from an EMBL/GenBank/DDBJ whole genome shotgun (WGS) entry which is preliminary data.</text>
</comment>
<protein>
    <recommendedName>
        <fullName evidence="5">MYND-type domain-containing protein</fullName>
    </recommendedName>
</protein>
<evidence type="ECO:0000313" key="6">
    <source>
        <dbReference type="EMBL" id="EIW79759.1"/>
    </source>
</evidence>
<evidence type="ECO:0000256" key="1">
    <source>
        <dbReference type="ARBA" id="ARBA00022723"/>
    </source>
</evidence>
<dbReference type="EMBL" id="JH711580">
    <property type="protein sequence ID" value="EIW79759.1"/>
    <property type="molecule type" value="Genomic_DNA"/>
</dbReference>
<name>A0A5M3MKK1_CONPW</name>
<proteinExistence type="predicted"/>
<accession>A0A5M3MKK1</accession>
<dbReference type="SUPFAM" id="SSF144232">
    <property type="entry name" value="HIT/MYND zinc finger-like"/>
    <property type="match status" value="1"/>
</dbReference>
<dbReference type="InterPro" id="IPR002893">
    <property type="entry name" value="Znf_MYND"/>
</dbReference>
<evidence type="ECO:0000256" key="2">
    <source>
        <dbReference type="ARBA" id="ARBA00022771"/>
    </source>
</evidence>
<dbReference type="OMA" id="HGWMILS"/>
<dbReference type="Pfam" id="PF01753">
    <property type="entry name" value="zf-MYND"/>
    <property type="match status" value="1"/>
</dbReference>
<organism evidence="6 7">
    <name type="scientific">Coniophora puteana (strain RWD-64-598)</name>
    <name type="common">Brown rot fungus</name>
    <dbReference type="NCBI Taxonomy" id="741705"/>
    <lineage>
        <taxon>Eukaryota</taxon>
        <taxon>Fungi</taxon>
        <taxon>Dikarya</taxon>
        <taxon>Basidiomycota</taxon>
        <taxon>Agaricomycotina</taxon>
        <taxon>Agaricomycetes</taxon>
        <taxon>Agaricomycetidae</taxon>
        <taxon>Boletales</taxon>
        <taxon>Coniophorineae</taxon>
        <taxon>Coniophoraceae</taxon>
        <taxon>Coniophora</taxon>
    </lineage>
</organism>
<dbReference type="GO" id="GO:0008270">
    <property type="term" value="F:zinc ion binding"/>
    <property type="evidence" value="ECO:0007669"/>
    <property type="project" value="UniProtKB-KW"/>
</dbReference>
<dbReference type="RefSeq" id="XP_007770109.1">
    <property type="nucleotide sequence ID" value="XM_007771919.1"/>
</dbReference>
<evidence type="ECO:0000259" key="5">
    <source>
        <dbReference type="PROSITE" id="PS50865"/>
    </source>
</evidence>
<evidence type="ECO:0000256" key="3">
    <source>
        <dbReference type="ARBA" id="ARBA00022833"/>
    </source>
</evidence>
<reference evidence="7" key="1">
    <citation type="journal article" date="2012" name="Science">
        <title>The Paleozoic origin of enzymatic lignin decomposition reconstructed from 31 fungal genomes.</title>
        <authorList>
            <person name="Floudas D."/>
            <person name="Binder M."/>
            <person name="Riley R."/>
            <person name="Barry K."/>
            <person name="Blanchette R.A."/>
            <person name="Henrissat B."/>
            <person name="Martinez A.T."/>
            <person name="Otillar R."/>
            <person name="Spatafora J.W."/>
            <person name="Yadav J.S."/>
            <person name="Aerts A."/>
            <person name="Benoit I."/>
            <person name="Boyd A."/>
            <person name="Carlson A."/>
            <person name="Copeland A."/>
            <person name="Coutinho P.M."/>
            <person name="de Vries R.P."/>
            <person name="Ferreira P."/>
            <person name="Findley K."/>
            <person name="Foster B."/>
            <person name="Gaskell J."/>
            <person name="Glotzer D."/>
            <person name="Gorecki P."/>
            <person name="Heitman J."/>
            <person name="Hesse C."/>
            <person name="Hori C."/>
            <person name="Igarashi K."/>
            <person name="Jurgens J.A."/>
            <person name="Kallen N."/>
            <person name="Kersten P."/>
            <person name="Kohler A."/>
            <person name="Kuees U."/>
            <person name="Kumar T.K.A."/>
            <person name="Kuo A."/>
            <person name="LaButti K."/>
            <person name="Larrondo L.F."/>
            <person name="Lindquist E."/>
            <person name="Ling A."/>
            <person name="Lombard V."/>
            <person name="Lucas S."/>
            <person name="Lundell T."/>
            <person name="Martin R."/>
            <person name="McLaughlin D.J."/>
            <person name="Morgenstern I."/>
            <person name="Morin E."/>
            <person name="Murat C."/>
            <person name="Nagy L.G."/>
            <person name="Nolan M."/>
            <person name="Ohm R.A."/>
            <person name="Patyshakuliyeva A."/>
            <person name="Rokas A."/>
            <person name="Ruiz-Duenas F.J."/>
            <person name="Sabat G."/>
            <person name="Salamov A."/>
            <person name="Samejima M."/>
            <person name="Schmutz J."/>
            <person name="Slot J.C."/>
            <person name="St John F."/>
            <person name="Stenlid J."/>
            <person name="Sun H."/>
            <person name="Sun S."/>
            <person name="Syed K."/>
            <person name="Tsang A."/>
            <person name="Wiebenga A."/>
            <person name="Young D."/>
            <person name="Pisabarro A."/>
            <person name="Eastwood D.C."/>
            <person name="Martin F."/>
            <person name="Cullen D."/>
            <person name="Grigoriev I.V."/>
            <person name="Hibbett D.S."/>
        </authorList>
    </citation>
    <scope>NUCLEOTIDE SEQUENCE [LARGE SCALE GENOMIC DNA]</scope>
    <source>
        <strain evidence="7">RWD-64-598 SS2</strain>
    </source>
</reference>
<evidence type="ECO:0000256" key="4">
    <source>
        <dbReference type="PROSITE-ProRule" id="PRU00134"/>
    </source>
</evidence>
<evidence type="ECO:0000313" key="7">
    <source>
        <dbReference type="Proteomes" id="UP000053558"/>
    </source>
</evidence>
<feature type="domain" description="MYND-type" evidence="5">
    <location>
        <begin position="368"/>
        <end position="432"/>
    </location>
</feature>
<keyword evidence="7" id="KW-1185">Reference proteome</keyword>
<dbReference type="PROSITE" id="PS50865">
    <property type="entry name" value="ZF_MYND_2"/>
    <property type="match status" value="1"/>
</dbReference>
<dbReference type="AlphaFoldDB" id="A0A5M3MKK1"/>
<gene>
    <name evidence="6" type="ORF">CONPUDRAFT_137996</name>
</gene>
<sequence length="446" mass="50820">MVATINRIKEVLLKHGAVATADLAGMPSRFRRVRHLLRVYYDAKLTRRRSAEFMYCDMQDIADVGLALHEVGVYLQLSAPRFRALLSAAPEMEAFILDDPIDLGRWRLEAARALQAVARDEEADDDDRGRAMELEDRSGQDCAAYQLAFFLGDALVAFLLQPANTVQEKERQERAMRRLVEMSTKPTFRDAFGDPLTDAMRPVYWTPRLLLNFVQVGGMPALIGDWAESTCKDGVCKTAAESLPAKAWDNQTPESLETVMRYFVKKLEMDGPEFATTPIFAKMMHAIYTRYGLAPFAAGAKLDNHEIIFYFLHRRVSKKPKSYTTVEDWVALLRKYENVPEATRRRHGWMILSVSGRWDCLDLYGCAFEACPEKSAMQKLRAKRVRGRRDPVVEERLFKWGGASKACSRCRSVSYCSVACQKAHWKEHRPKCDVEAVKGKKEDIDI</sequence>
<keyword evidence="3" id="KW-0862">Zinc</keyword>
<dbReference type="OrthoDB" id="10257049at2759"/>
<dbReference type="KEGG" id="cput:CONPUDRAFT_137996"/>
<dbReference type="Gene3D" id="6.10.140.2220">
    <property type="match status" value="1"/>
</dbReference>
<dbReference type="GeneID" id="19201117"/>
<dbReference type="Proteomes" id="UP000053558">
    <property type="component" value="Unassembled WGS sequence"/>
</dbReference>